<dbReference type="GO" id="GO:0006654">
    <property type="term" value="P:phosphatidic acid biosynthetic process"/>
    <property type="evidence" value="ECO:0007669"/>
    <property type="project" value="TreeGrafter"/>
</dbReference>
<evidence type="ECO:0000256" key="1">
    <source>
        <dbReference type="ARBA" id="ARBA00022679"/>
    </source>
</evidence>
<dbReference type="Proteomes" id="UP000199163">
    <property type="component" value="Unassembled WGS sequence"/>
</dbReference>
<name>A0A1G7ZJH2_9BACI</name>
<dbReference type="PANTHER" id="PTHR10434:SF11">
    <property type="entry name" value="1-ACYL-SN-GLYCEROL-3-PHOSPHATE ACYLTRANSFERASE"/>
    <property type="match status" value="1"/>
</dbReference>
<dbReference type="SUPFAM" id="SSF69593">
    <property type="entry name" value="Glycerol-3-phosphate (1)-acyltransferase"/>
    <property type="match status" value="1"/>
</dbReference>
<gene>
    <name evidence="4" type="ORF">SAMN05192534_101550</name>
</gene>
<dbReference type="GO" id="GO:0003841">
    <property type="term" value="F:1-acylglycerol-3-phosphate O-acyltransferase activity"/>
    <property type="evidence" value="ECO:0007669"/>
    <property type="project" value="TreeGrafter"/>
</dbReference>
<protein>
    <submittedName>
        <fullName evidence="4">1-acyl-sn-glycerol-3-phosphate acyltransferase</fullName>
    </submittedName>
</protein>
<dbReference type="SMART" id="SM00563">
    <property type="entry name" value="PlsC"/>
    <property type="match status" value="1"/>
</dbReference>
<dbReference type="CDD" id="cd07989">
    <property type="entry name" value="LPLAT_AGPAT-like"/>
    <property type="match status" value="1"/>
</dbReference>
<feature type="domain" description="Phospholipid/glycerol acyltransferase" evidence="3">
    <location>
        <begin position="35"/>
        <end position="147"/>
    </location>
</feature>
<keyword evidence="1 4" id="KW-0808">Transferase</keyword>
<dbReference type="Pfam" id="PF01553">
    <property type="entry name" value="Acyltransferase"/>
    <property type="match status" value="1"/>
</dbReference>
<evidence type="ECO:0000313" key="4">
    <source>
        <dbReference type="EMBL" id="SDH08250.1"/>
    </source>
</evidence>
<accession>A0A1G7ZJH2</accession>
<evidence type="ECO:0000259" key="3">
    <source>
        <dbReference type="SMART" id="SM00563"/>
    </source>
</evidence>
<dbReference type="EMBL" id="FNDK01000001">
    <property type="protein sequence ID" value="SDH08250.1"/>
    <property type="molecule type" value="Genomic_DNA"/>
</dbReference>
<dbReference type="AlphaFoldDB" id="A0A1G7ZJH2"/>
<proteinExistence type="predicted"/>
<evidence type="ECO:0000313" key="5">
    <source>
        <dbReference type="Proteomes" id="UP000199163"/>
    </source>
</evidence>
<reference evidence="5" key="1">
    <citation type="submission" date="2016-10" db="EMBL/GenBank/DDBJ databases">
        <authorList>
            <person name="Varghese N."/>
            <person name="Submissions S."/>
        </authorList>
    </citation>
    <scope>NUCLEOTIDE SEQUENCE [LARGE SCALE GENOMIC DNA]</scope>
    <source>
        <strain evidence="5">DSM 21632</strain>
    </source>
</reference>
<dbReference type="InterPro" id="IPR002123">
    <property type="entry name" value="Plipid/glycerol_acylTrfase"/>
</dbReference>
<dbReference type="PANTHER" id="PTHR10434">
    <property type="entry name" value="1-ACYL-SN-GLYCEROL-3-PHOSPHATE ACYLTRANSFERASE"/>
    <property type="match status" value="1"/>
</dbReference>
<dbReference type="OrthoDB" id="9803035at2"/>
<dbReference type="STRING" id="568899.SAMN05192534_101550"/>
<sequence length="201" mass="22244">MSIYGIGKMICRLYFTFVIRAEVIGRENIPKEGPVLLCSNHISNYDPPLVGSFIKRKLNFMAKQELFEKKLIGSLLNALGAFPVKRGAGDRQALKKGLSMLKEGKVLCLFPEGTRSKTGEVGKGLSGSGFFALKSEAVIVPVAVIGKYKPFHKVTIVYGKPLDFQKLRDQKTNAADATEEIMDGIRALIDEHRKREKANES</sequence>
<evidence type="ECO:0000256" key="2">
    <source>
        <dbReference type="ARBA" id="ARBA00023315"/>
    </source>
</evidence>
<organism evidence="4 5">
    <name type="scientific">Alteribacillus persepolensis</name>
    <dbReference type="NCBI Taxonomy" id="568899"/>
    <lineage>
        <taxon>Bacteria</taxon>
        <taxon>Bacillati</taxon>
        <taxon>Bacillota</taxon>
        <taxon>Bacilli</taxon>
        <taxon>Bacillales</taxon>
        <taxon>Bacillaceae</taxon>
        <taxon>Alteribacillus</taxon>
    </lineage>
</organism>
<keyword evidence="5" id="KW-1185">Reference proteome</keyword>
<keyword evidence="2 4" id="KW-0012">Acyltransferase</keyword>